<dbReference type="GO" id="GO:0016758">
    <property type="term" value="F:hexosyltransferase activity"/>
    <property type="evidence" value="ECO:0007669"/>
    <property type="project" value="InterPro"/>
</dbReference>
<evidence type="ECO:0008006" key="11">
    <source>
        <dbReference type="Google" id="ProtNLM"/>
    </source>
</evidence>
<keyword evidence="2" id="KW-1003">Cell membrane</keyword>
<dbReference type="AlphaFoldDB" id="A0A192H0D3"/>
<dbReference type="OrthoDB" id="9776737at2"/>
<dbReference type="InterPro" id="IPR018584">
    <property type="entry name" value="GT87"/>
</dbReference>
<name>A0A192H0D3_9LACO</name>
<feature type="transmembrane region" description="Helical" evidence="8">
    <location>
        <begin position="159"/>
        <end position="184"/>
    </location>
</feature>
<evidence type="ECO:0000313" key="10">
    <source>
        <dbReference type="Proteomes" id="UP000078582"/>
    </source>
</evidence>
<evidence type="ECO:0000256" key="5">
    <source>
        <dbReference type="ARBA" id="ARBA00022989"/>
    </source>
</evidence>
<keyword evidence="10" id="KW-1185">Reference proteome</keyword>
<feature type="transmembrane region" description="Helical" evidence="8">
    <location>
        <begin position="384"/>
        <end position="405"/>
    </location>
</feature>
<dbReference type="GO" id="GO:0005886">
    <property type="term" value="C:plasma membrane"/>
    <property type="evidence" value="ECO:0007669"/>
    <property type="project" value="UniProtKB-SubCell"/>
</dbReference>
<evidence type="ECO:0000256" key="7">
    <source>
        <dbReference type="ARBA" id="ARBA00024033"/>
    </source>
</evidence>
<feature type="transmembrane region" description="Helical" evidence="8">
    <location>
        <begin position="274"/>
        <end position="293"/>
    </location>
</feature>
<reference evidence="9 10" key="1">
    <citation type="submission" date="2016-03" db="EMBL/GenBank/DDBJ databases">
        <title>Pediococcus and Lactobacillus from brewery environment - whole genome sequencing and assembly.</title>
        <authorList>
            <person name="Behr J."/>
            <person name="Geissler A.J."/>
            <person name="Vogel R.F."/>
        </authorList>
    </citation>
    <scope>NUCLEOTIDE SEQUENCE [LARGE SCALE GENOMIC DNA]</scope>
    <source>
        <strain evidence="9 10">TMW 1.1989</strain>
    </source>
</reference>
<evidence type="ECO:0000313" key="9">
    <source>
        <dbReference type="EMBL" id="ANK61743.1"/>
    </source>
</evidence>
<dbReference type="Proteomes" id="UP000078582">
    <property type="component" value="Chromosome"/>
</dbReference>
<keyword evidence="3" id="KW-0808">Transferase</keyword>
<keyword evidence="4 8" id="KW-0812">Transmembrane</keyword>
<feature type="transmembrane region" description="Helical" evidence="8">
    <location>
        <begin position="300"/>
        <end position="319"/>
    </location>
</feature>
<evidence type="ECO:0000256" key="4">
    <source>
        <dbReference type="ARBA" id="ARBA00022692"/>
    </source>
</evidence>
<keyword evidence="5 8" id="KW-1133">Transmembrane helix</keyword>
<feature type="transmembrane region" description="Helical" evidence="8">
    <location>
        <begin position="353"/>
        <end position="372"/>
    </location>
</feature>
<evidence type="ECO:0000256" key="8">
    <source>
        <dbReference type="SAM" id="Phobius"/>
    </source>
</evidence>
<dbReference type="STRING" id="375175.AYR53_02545"/>
<evidence type="ECO:0000256" key="1">
    <source>
        <dbReference type="ARBA" id="ARBA00004651"/>
    </source>
</evidence>
<keyword evidence="6 8" id="KW-0472">Membrane</keyword>
<feature type="transmembrane region" description="Helical" evidence="8">
    <location>
        <begin position="325"/>
        <end position="341"/>
    </location>
</feature>
<dbReference type="RefSeq" id="WP_068279548.1">
    <property type="nucleotide sequence ID" value="NZ_CP014873.1"/>
</dbReference>
<feature type="transmembrane region" description="Helical" evidence="8">
    <location>
        <begin position="196"/>
        <end position="216"/>
    </location>
</feature>
<dbReference type="Pfam" id="PF09594">
    <property type="entry name" value="GT87"/>
    <property type="match status" value="1"/>
</dbReference>
<feature type="transmembrane region" description="Helical" evidence="8">
    <location>
        <begin position="84"/>
        <end position="108"/>
    </location>
</feature>
<protein>
    <recommendedName>
        <fullName evidence="11">Glycosyltransferase RgtA/B/C/D-like domain-containing protein</fullName>
    </recommendedName>
</protein>
<sequence length="417" mass="47868">MMLFSAIIIESVCAAVFWGKLDILTYNFPWAQISAHQWAGMYRPQFAGTYQVNYPPLMPTLLWPVGKLINHFGLSISAGSSLRLAISFLLIKGLGMLFQWLTAGFIYWKSKRPVWGLLLSGLILLNPSMWFNAAFWGQLDSALIFFIVVSFYYLKQERYYLASIWFALGCLTKLQFIYLVPIFGLELLSHVKWQKVLKLVGTIIGINLVGWLPFMINMKTIFLPLKVFGSGTTQYADIVENGFNFWAGALKARIWNKQLRTTDHLVGWLTYGHLNTLILVLIVLALCVWYWLVATKRVRAIGLEYVGAIYSGLIFFFTMLQHERYQLSMLAFIILLLLTSANKATLTNRDLSWYAVLTLATFINQAGFYLAVYLNMQPLRYVHLIRLGGIINTLIFLLMVGLFCFKEYRDGEKRRLA</sequence>
<proteinExistence type="inferred from homology"/>
<gene>
    <name evidence="9" type="ORF">AYR53_02545</name>
</gene>
<dbReference type="GeneID" id="42981115"/>
<accession>A0A192H0D3</accession>
<evidence type="ECO:0000256" key="3">
    <source>
        <dbReference type="ARBA" id="ARBA00022679"/>
    </source>
</evidence>
<comment type="similarity">
    <text evidence="7">Belongs to the glycosyltransferase 87 family.</text>
</comment>
<evidence type="ECO:0000256" key="6">
    <source>
        <dbReference type="ARBA" id="ARBA00023136"/>
    </source>
</evidence>
<organism evidence="9 10">
    <name type="scientific">Loigolactobacillus backii</name>
    <dbReference type="NCBI Taxonomy" id="375175"/>
    <lineage>
        <taxon>Bacteria</taxon>
        <taxon>Bacillati</taxon>
        <taxon>Bacillota</taxon>
        <taxon>Bacilli</taxon>
        <taxon>Lactobacillales</taxon>
        <taxon>Lactobacillaceae</taxon>
        <taxon>Loigolactobacillus</taxon>
    </lineage>
</organism>
<dbReference type="EMBL" id="CP014873">
    <property type="protein sequence ID" value="ANK61743.1"/>
    <property type="molecule type" value="Genomic_DNA"/>
</dbReference>
<comment type="subcellular location">
    <subcellularLocation>
        <location evidence="1">Cell membrane</location>
        <topology evidence="1">Multi-pass membrane protein</topology>
    </subcellularLocation>
</comment>
<evidence type="ECO:0000256" key="2">
    <source>
        <dbReference type="ARBA" id="ARBA00022475"/>
    </source>
</evidence>